<proteinExistence type="predicted"/>
<evidence type="ECO:0000313" key="2">
    <source>
        <dbReference type="Proteomes" id="UP001465668"/>
    </source>
</evidence>
<organism evidence="1 2">
    <name type="scientific">Seiridium cardinale</name>
    <dbReference type="NCBI Taxonomy" id="138064"/>
    <lineage>
        <taxon>Eukaryota</taxon>
        <taxon>Fungi</taxon>
        <taxon>Dikarya</taxon>
        <taxon>Ascomycota</taxon>
        <taxon>Pezizomycotina</taxon>
        <taxon>Sordariomycetes</taxon>
        <taxon>Xylariomycetidae</taxon>
        <taxon>Amphisphaeriales</taxon>
        <taxon>Sporocadaceae</taxon>
        <taxon>Seiridium</taxon>
    </lineage>
</organism>
<dbReference type="EMBL" id="JARVKM010000012">
    <property type="protein sequence ID" value="KAK9779087.1"/>
    <property type="molecule type" value="Genomic_DNA"/>
</dbReference>
<comment type="caution">
    <text evidence="1">The sequence shown here is derived from an EMBL/GenBank/DDBJ whole genome shotgun (WGS) entry which is preliminary data.</text>
</comment>
<reference evidence="1 2" key="1">
    <citation type="submission" date="2024-02" db="EMBL/GenBank/DDBJ databases">
        <title>First draft genome assembly of two strains of Seiridium cardinale.</title>
        <authorList>
            <person name="Emiliani G."/>
            <person name="Scali E."/>
        </authorList>
    </citation>
    <scope>NUCLEOTIDE SEQUENCE [LARGE SCALE GENOMIC DNA]</scope>
    <source>
        <strain evidence="1 2">BM-138-000479</strain>
    </source>
</reference>
<dbReference type="Proteomes" id="UP001465668">
    <property type="component" value="Unassembled WGS sequence"/>
</dbReference>
<protein>
    <submittedName>
        <fullName evidence="1">Uncharacterized protein</fullName>
    </submittedName>
</protein>
<keyword evidence="2" id="KW-1185">Reference proteome</keyword>
<evidence type="ECO:0000313" key="1">
    <source>
        <dbReference type="EMBL" id="KAK9779087.1"/>
    </source>
</evidence>
<name>A0ABR2XZ64_9PEZI</name>
<gene>
    <name evidence="1" type="ORF">SCAR479_03954</name>
</gene>
<accession>A0ABR2XZ64</accession>
<sequence>MWARTSQVSRNVASTAGLARPARRLHSGRDPLREYFVIVWDRPDADRRRIQQCDLVPPFCTFAGECMNPNPSIQPLAQGNGFACLARSVEEVQHKMRTSVYNTQGIWDLSTASISPLMTVHSSDYDAPGHQGRIPVEIEQEVVNVERTASQG</sequence>